<dbReference type="SMART" id="SM00343">
    <property type="entry name" value="ZnF_C2HC"/>
    <property type="match status" value="1"/>
</dbReference>
<reference evidence="4 5" key="1">
    <citation type="submission" date="2024-01" db="EMBL/GenBank/DDBJ databases">
        <title>The complete chloroplast genome sequence of Lithospermum erythrorhizon: insights into the phylogenetic relationship among Boraginaceae species and the maternal lineages of purple gromwells.</title>
        <authorList>
            <person name="Okada T."/>
            <person name="Watanabe K."/>
        </authorList>
    </citation>
    <scope>NUCLEOTIDE SEQUENCE [LARGE SCALE GENOMIC DNA]</scope>
</reference>
<dbReference type="Proteomes" id="UP001454036">
    <property type="component" value="Unassembled WGS sequence"/>
</dbReference>
<dbReference type="Gene3D" id="4.10.60.10">
    <property type="entry name" value="Zinc finger, CCHC-type"/>
    <property type="match status" value="1"/>
</dbReference>
<dbReference type="InterPro" id="IPR001878">
    <property type="entry name" value="Znf_CCHC"/>
</dbReference>
<feature type="domain" description="CCHC-type" evidence="3">
    <location>
        <begin position="12"/>
        <end position="27"/>
    </location>
</feature>
<keyword evidence="1" id="KW-0863">Zinc-finger</keyword>
<dbReference type="InterPro" id="IPR036875">
    <property type="entry name" value="Znf_CCHC_sf"/>
</dbReference>
<dbReference type="GO" id="GO:0003676">
    <property type="term" value="F:nucleic acid binding"/>
    <property type="evidence" value="ECO:0007669"/>
    <property type="project" value="InterPro"/>
</dbReference>
<gene>
    <name evidence="4" type="ORF">LIER_34885</name>
</gene>
<dbReference type="EMBL" id="BAABME010014886">
    <property type="protein sequence ID" value="GAA0187597.1"/>
    <property type="molecule type" value="Genomic_DNA"/>
</dbReference>
<feature type="region of interest" description="Disordered" evidence="2">
    <location>
        <begin position="52"/>
        <end position="73"/>
    </location>
</feature>
<name>A0AAV3S230_LITER</name>
<dbReference type="GO" id="GO:0008270">
    <property type="term" value="F:zinc ion binding"/>
    <property type="evidence" value="ECO:0007669"/>
    <property type="project" value="UniProtKB-KW"/>
</dbReference>
<evidence type="ECO:0000256" key="1">
    <source>
        <dbReference type="PROSITE-ProRule" id="PRU00047"/>
    </source>
</evidence>
<proteinExistence type="predicted"/>
<dbReference type="PROSITE" id="PS50158">
    <property type="entry name" value="ZF_CCHC"/>
    <property type="match status" value="1"/>
</dbReference>
<keyword evidence="1" id="KW-0862">Zinc</keyword>
<dbReference type="Pfam" id="PF00098">
    <property type="entry name" value="zf-CCHC"/>
    <property type="match status" value="1"/>
</dbReference>
<organism evidence="4 5">
    <name type="scientific">Lithospermum erythrorhizon</name>
    <name type="common">Purple gromwell</name>
    <name type="synonym">Lithospermum officinale var. erythrorhizon</name>
    <dbReference type="NCBI Taxonomy" id="34254"/>
    <lineage>
        <taxon>Eukaryota</taxon>
        <taxon>Viridiplantae</taxon>
        <taxon>Streptophyta</taxon>
        <taxon>Embryophyta</taxon>
        <taxon>Tracheophyta</taxon>
        <taxon>Spermatophyta</taxon>
        <taxon>Magnoliopsida</taxon>
        <taxon>eudicotyledons</taxon>
        <taxon>Gunneridae</taxon>
        <taxon>Pentapetalae</taxon>
        <taxon>asterids</taxon>
        <taxon>lamiids</taxon>
        <taxon>Boraginales</taxon>
        <taxon>Boraginaceae</taxon>
        <taxon>Boraginoideae</taxon>
        <taxon>Lithospermeae</taxon>
        <taxon>Lithospermum</taxon>
    </lineage>
</organism>
<accession>A0AAV3S230</accession>
<dbReference type="AlphaFoldDB" id="A0AAV3S230"/>
<evidence type="ECO:0000313" key="5">
    <source>
        <dbReference type="Proteomes" id="UP001454036"/>
    </source>
</evidence>
<evidence type="ECO:0000256" key="2">
    <source>
        <dbReference type="SAM" id="MobiDB-lite"/>
    </source>
</evidence>
<dbReference type="SUPFAM" id="SSF57756">
    <property type="entry name" value="Retrovirus zinc finger-like domains"/>
    <property type="match status" value="1"/>
</dbReference>
<evidence type="ECO:0000313" key="4">
    <source>
        <dbReference type="EMBL" id="GAA0187597.1"/>
    </source>
</evidence>
<comment type="caution">
    <text evidence="4">The sequence shown here is derived from an EMBL/GenBank/DDBJ whole genome shotgun (WGS) entry which is preliminary data.</text>
</comment>
<sequence>MVRNCPQREVICFRCQQPGHIATYCPQSQSASSSSSASRLVQSVRGGFQDGCGGRFGGRGNHGRGARSSQGNVGAGRGRIFTITQDEAQNSQVPYFYLGKKLKFYVILEQRIPLSPQVFHIIFLCLEKFFPFPLCLILL</sequence>
<keyword evidence="1" id="KW-0479">Metal-binding</keyword>
<protein>
    <recommendedName>
        <fullName evidence="3">CCHC-type domain-containing protein</fullName>
    </recommendedName>
</protein>
<evidence type="ECO:0000259" key="3">
    <source>
        <dbReference type="PROSITE" id="PS50158"/>
    </source>
</evidence>
<keyword evidence="5" id="KW-1185">Reference proteome</keyword>